<dbReference type="Gene3D" id="3.30.420.10">
    <property type="entry name" value="Ribonuclease H-like superfamily/Ribonuclease H"/>
    <property type="match status" value="1"/>
</dbReference>
<feature type="domain" description="Endonuclease/exonuclease/phosphatase" evidence="2">
    <location>
        <begin position="230"/>
        <end position="465"/>
    </location>
</feature>
<dbReference type="GO" id="GO:0003676">
    <property type="term" value="F:nucleic acid binding"/>
    <property type="evidence" value="ECO:0007669"/>
    <property type="project" value="InterPro"/>
</dbReference>
<feature type="region of interest" description="Disordered" evidence="1">
    <location>
        <begin position="78"/>
        <end position="112"/>
    </location>
</feature>
<gene>
    <name evidence="3" type="ORF">D9757_007442</name>
</gene>
<evidence type="ECO:0000259" key="2">
    <source>
        <dbReference type="Pfam" id="PF03372"/>
    </source>
</evidence>
<dbReference type="Proteomes" id="UP000518752">
    <property type="component" value="Unassembled WGS sequence"/>
</dbReference>
<evidence type="ECO:0000313" key="4">
    <source>
        <dbReference type="Proteomes" id="UP000518752"/>
    </source>
</evidence>
<dbReference type="EMBL" id="JAACJN010000042">
    <property type="protein sequence ID" value="KAF5384648.1"/>
    <property type="molecule type" value="Genomic_DNA"/>
</dbReference>
<name>A0A8H5HJT0_9AGAR</name>
<comment type="caution">
    <text evidence="3">The sequence shown here is derived from an EMBL/GenBank/DDBJ whole genome shotgun (WGS) entry which is preliminary data.</text>
</comment>
<dbReference type="InterPro" id="IPR005135">
    <property type="entry name" value="Endo/exonuclease/phosphatase"/>
</dbReference>
<dbReference type="Gene3D" id="3.60.10.10">
    <property type="entry name" value="Endonuclease/exonuclease/phosphatase"/>
    <property type="match status" value="1"/>
</dbReference>
<protein>
    <recommendedName>
        <fullName evidence="2">Endonuclease/exonuclease/phosphatase domain-containing protein</fullName>
    </recommendedName>
</protein>
<dbReference type="GO" id="GO:0003824">
    <property type="term" value="F:catalytic activity"/>
    <property type="evidence" value="ECO:0007669"/>
    <property type="project" value="InterPro"/>
</dbReference>
<dbReference type="PANTHER" id="PTHR19446">
    <property type="entry name" value="REVERSE TRANSCRIPTASES"/>
    <property type="match status" value="1"/>
</dbReference>
<dbReference type="OrthoDB" id="416119at2759"/>
<organism evidence="3 4">
    <name type="scientific">Collybiopsis confluens</name>
    <dbReference type="NCBI Taxonomy" id="2823264"/>
    <lineage>
        <taxon>Eukaryota</taxon>
        <taxon>Fungi</taxon>
        <taxon>Dikarya</taxon>
        <taxon>Basidiomycota</taxon>
        <taxon>Agaricomycotina</taxon>
        <taxon>Agaricomycetes</taxon>
        <taxon>Agaricomycetidae</taxon>
        <taxon>Agaricales</taxon>
        <taxon>Marasmiineae</taxon>
        <taxon>Omphalotaceae</taxon>
        <taxon>Collybiopsis</taxon>
    </lineage>
</organism>
<reference evidence="3 4" key="1">
    <citation type="journal article" date="2020" name="ISME J.">
        <title>Uncovering the hidden diversity of litter-decomposition mechanisms in mushroom-forming fungi.</title>
        <authorList>
            <person name="Floudas D."/>
            <person name="Bentzer J."/>
            <person name="Ahren D."/>
            <person name="Johansson T."/>
            <person name="Persson P."/>
            <person name="Tunlid A."/>
        </authorList>
    </citation>
    <scope>NUCLEOTIDE SEQUENCE [LARGE SCALE GENOMIC DNA]</scope>
    <source>
        <strain evidence="3 4">CBS 406.79</strain>
    </source>
</reference>
<dbReference type="InterPro" id="IPR036397">
    <property type="entry name" value="RNaseH_sf"/>
</dbReference>
<sequence>MNTVQIEMRLPSAVEHVGLLSPAPPDGAGKSNWNSSLEVRDQADVVDRHSACLDPLLDMLANDTQGLFEPRVAPGSVVGQGFNEGLKEQSSDETADLDSPREQPGFGGPAQPLRRILVPLENNLQLPHIEEATRTYPVPNNGSNTNKEFITGILDQINMSQEETTQQQNAIRWVENVINENGQNTITLQTHTRRQPQLPPTQQRPGTLRGGSRRSEPIKKRTSAHYRMASLNMNGRGIGGPDSNQNKWNWIEELMAENKLAMITLQETHLDQETLEQIQEFKRRDLLIENTADPDNPTGRGGVAIVLRKKSTNINRTTFKVIVPGRALLMQHPWHGDKVFTFLAIYAPAGSNVEKIKFYENLNEIWSTEHLPPLDGWGGDFNLAPTSNDRLPAREDHREALAAFEKFRSRFDLIDGWRRFNEKSTGFTFKRANSRSRIDRIYLTNNLIRESLDWNIKTPNITSDHDMVTATMVDPIAPHIGKGRWTVPLAILKHKGFKKEVTQALEHAKREMDSISYVTGFNQASNKQTIWKRFKDKTRDLARERAKILVPKLKIKVDELTEKRNSIINDENIPEERKLREANKLDSRIQELNHSLHIERRKTSKANAHLNNEKPTKWFSRKKQPPRPKEYITEIVRPNSSPMESTNDTREMTRIADQYHDELQDEVPDHGIDKEEAWQSVKQNINRRVTQEERSKLAQNVRKKEVDNILKISKKGKAAGIDGLPTELYQMLQDLYKEKENTEDKIPNIVEILTAVFNEIEKFGIPPKTEFTKGWMCPIYKKKERNNLANYRPITVLNSDYKILTKTLSVRLAEAAPEGGKNLISLEDLRDAIGLMRLKAYLNLGKSRATWTHFADDIARNAINKEGEKKLPNNNQRVNPLLQNWDIIGTKVPAYLKELVKLSKKYRVTIEAKNPTVEMSREMPAWHHKGADPAKRQLNNVGRSKCLQNNHEVVKVGDLADMVARKKQQEHDPLNNKCKCQDCTTDRLFMCEKPALCTNHAEQILDTLLPKWNPLLINEAMDKSASDDETVNEKFKAPTKPTCLRDSFRVFTNAKEYNSFPPPAMSREEIDHGGNPTQFYISGISKKDKEGENVSGGGLVSNSQYNSRDSTIRPPTYIQQTGGAAAIVTAICALRKCNPDMETAIASKASAITKNMLKNVELWEQKGYIGIPNANLLMPLTALLKEHRAGIQLQHVDKGHPDCKKVEGAHKLALAATKKLNTDHIDLSINEEWRTKGAQLSTMTQKLAYQGIRTLTFPNKRKIERQKPSHMKTYQKNIERIKADIKDWSGSKIEEGDIWTACTRSANATKEQNIWTWKAIHNTYWVGRKWLHCIGYEERAKCHECGVIEDMEHILVQCKKPGQAETWKLAQKFLLQRSIQIPNCITLGLALGGALLHPRTNEPNEKAPGGKRLMEIVMREATALIWQLRNNHVIKQNGDPNKIPTEVEIRNQFLFRMNQRLQLDLTLINKLKFGKKALAKAIVLNTWQDIIKVDEPPDDWTKLPGVLVGMGDE</sequence>
<evidence type="ECO:0000256" key="1">
    <source>
        <dbReference type="SAM" id="MobiDB-lite"/>
    </source>
</evidence>
<dbReference type="SUPFAM" id="SSF56219">
    <property type="entry name" value="DNase I-like"/>
    <property type="match status" value="1"/>
</dbReference>
<dbReference type="InterPro" id="IPR036691">
    <property type="entry name" value="Endo/exonu/phosph_ase_sf"/>
</dbReference>
<feature type="region of interest" description="Disordered" evidence="1">
    <location>
        <begin position="188"/>
        <end position="221"/>
    </location>
</feature>
<proteinExistence type="predicted"/>
<keyword evidence="4" id="KW-1185">Reference proteome</keyword>
<dbReference type="Pfam" id="PF03372">
    <property type="entry name" value="Exo_endo_phos"/>
    <property type="match status" value="1"/>
</dbReference>
<evidence type="ECO:0000313" key="3">
    <source>
        <dbReference type="EMBL" id="KAF5384648.1"/>
    </source>
</evidence>
<accession>A0A8H5HJT0</accession>